<dbReference type="Gene3D" id="3.40.630.30">
    <property type="match status" value="1"/>
</dbReference>
<dbReference type="Proteomes" id="UP000739538">
    <property type="component" value="Unassembled WGS sequence"/>
</dbReference>
<protein>
    <submittedName>
        <fullName evidence="2">GNAT family N-acetyltransferase</fullName>
    </submittedName>
</protein>
<proteinExistence type="predicted"/>
<dbReference type="GO" id="GO:0016747">
    <property type="term" value="F:acyltransferase activity, transferring groups other than amino-acyl groups"/>
    <property type="evidence" value="ECO:0007669"/>
    <property type="project" value="InterPro"/>
</dbReference>
<gene>
    <name evidence="2" type="ORF">KDA27_22165</name>
</gene>
<dbReference type="PROSITE" id="PS51186">
    <property type="entry name" value="GNAT"/>
    <property type="match status" value="1"/>
</dbReference>
<feature type="domain" description="N-acetyltransferase" evidence="1">
    <location>
        <begin position="13"/>
        <end position="170"/>
    </location>
</feature>
<name>A0A956NG34_UNCEI</name>
<dbReference type="SUPFAM" id="SSF55729">
    <property type="entry name" value="Acyl-CoA N-acyltransferases (Nat)"/>
    <property type="match status" value="1"/>
</dbReference>
<dbReference type="InterPro" id="IPR051531">
    <property type="entry name" value="N-acetyltransferase"/>
</dbReference>
<dbReference type="PANTHER" id="PTHR43792:SF1">
    <property type="entry name" value="N-ACETYLTRANSFERASE DOMAIN-CONTAINING PROTEIN"/>
    <property type="match status" value="1"/>
</dbReference>
<accession>A0A956NG34</accession>
<evidence type="ECO:0000259" key="1">
    <source>
        <dbReference type="PROSITE" id="PS51186"/>
    </source>
</evidence>
<reference evidence="2" key="1">
    <citation type="submission" date="2020-04" db="EMBL/GenBank/DDBJ databases">
        <authorList>
            <person name="Zhang T."/>
        </authorList>
    </citation>
    <scope>NUCLEOTIDE SEQUENCE</scope>
    <source>
        <strain evidence="2">HKST-UBA02</strain>
    </source>
</reference>
<evidence type="ECO:0000313" key="3">
    <source>
        <dbReference type="Proteomes" id="UP000739538"/>
    </source>
</evidence>
<dbReference type="AlphaFoldDB" id="A0A956NG34"/>
<dbReference type="InterPro" id="IPR000182">
    <property type="entry name" value="GNAT_dom"/>
</dbReference>
<organism evidence="2 3">
    <name type="scientific">Eiseniibacteriota bacterium</name>
    <dbReference type="NCBI Taxonomy" id="2212470"/>
    <lineage>
        <taxon>Bacteria</taxon>
        <taxon>Candidatus Eiseniibacteriota</taxon>
    </lineage>
</organism>
<comment type="caution">
    <text evidence="2">The sequence shown here is derived from an EMBL/GenBank/DDBJ whole genome shotgun (WGS) entry which is preliminary data.</text>
</comment>
<evidence type="ECO:0000313" key="2">
    <source>
        <dbReference type="EMBL" id="MCA9758518.1"/>
    </source>
</evidence>
<dbReference type="EMBL" id="JAGQHS010000181">
    <property type="protein sequence ID" value="MCA9758518.1"/>
    <property type="molecule type" value="Genomic_DNA"/>
</dbReference>
<reference evidence="2" key="2">
    <citation type="journal article" date="2021" name="Microbiome">
        <title>Successional dynamics and alternative stable states in a saline activated sludge microbial community over 9 years.</title>
        <authorList>
            <person name="Wang Y."/>
            <person name="Ye J."/>
            <person name="Ju F."/>
            <person name="Liu L."/>
            <person name="Boyd J.A."/>
            <person name="Deng Y."/>
            <person name="Parks D.H."/>
            <person name="Jiang X."/>
            <person name="Yin X."/>
            <person name="Woodcroft B.J."/>
            <person name="Tyson G.W."/>
            <person name="Hugenholtz P."/>
            <person name="Polz M.F."/>
            <person name="Zhang T."/>
        </authorList>
    </citation>
    <scope>NUCLEOTIDE SEQUENCE</scope>
    <source>
        <strain evidence="2">HKST-UBA02</strain>
    </source>
</reference>
<sequence>MIAPPEEFETERLRLRRLRLTDAEAVYTEWARDPETTKYLIFRQHTSVAEAVAFARRCEAEWDERADFTWIIERKPEGRIIGCIAAHPADDKVAIGYVLNRAYWGKGLMTEAVRSLTSWLIDQQDVFRVWAVCDCENPGSARVLEKAGFELEGTLRRWIVHPNVSATPRDVLCYSVVS</sequence>
<dbReference type="PANTHER" id="PTHR43792">
    <property type="entry name" value="GNAT FAMILY, PUTATIVE (AFU_ORTHOLOGUE AFUA_3G00765)-RELATED-RELATED"/>
    <property type="match status" value="1"/>
</dbReference>
<dbReference type="Pfam" id="PF13302">
    <property type="entry name" value="Acetyltransf_3"/>
    <property type="match status" value="1"/>
</dbReference>
<dbReference type="InterPro" id="IPR016181">
    <property type="entry name" value="Acyl_CoA_acyltransferase"/>
</dbReference>